<protein>
    <submittedName>
        <fullName evidence="2">Methyl-accepting chemotaxis protein</fullName>
    </submittedName>
</protein>
<dbReference type="HOGENOM" id="CLU_131954_0_0_6"/>
<evidence type="ECO:0000313" key="2">
    <source>
        <dbReference type="EMBL" id="AGH42865.1"/>
    </source>
</evidence>
<proteinExistence type="predicted"/>
<dbReference type="eggNOG" id="COG0840">
    <property type="taxonomic scope" value="Bacteria"/>
</dbReference>
<dbReference type="KEGG" id="gps:C427_0756"/>
<gene>
    <name evidence="2" type="ORF">C427_0756</name>
</gene>
<dbReference type="PATRIC" id="fig|1129794.4.peg.746"/>
<dbReference type="Pfam" id="PF17201">
    <property type="entry name" value="Cache_3-Cache_2"/>
    <property type="match status" value="1"/>
</dbReference>
<dbReference type="EMBL" id="CP003837">
    <property type="protein sequence ID" value="AGH42865.1"/>
    <property type="molecule type" value="Genomic_DNA"/>
</dbReference>
<sequence>MAARVQNSTRLLMKIGAELGPRMMEGMINVNGVSAYNIYMGDKAQGNNFELVDGLTNIMDGTATIFSKTGLDFIRISTNVIKENKRAIGTKLSHTGKAIDKINQGQAYYGKVHILGNPYLTYYAPLKDASGSKIGIWYVGYFADLASTVHYIPLKAAGY</sequence>
<dbReference type="AlphaFoldDB" id="M4RH32"/>
<evidence type="ECO:0000259" key="1">
    <source>
        <dbReference type="Pfam" id="PF17201"/>
    </source>
</evidence>
<keyword evidence="3" id="KW-1185">Reference proteome</keyword>
<dbReference type="Proteomes" id="UP000011864">
    <property type="component" value="Chromosome"/>
</dbReference>
<dbReference type="InterPro" id="IPR029151">
    <property type="entry name" value="Sensor-like_sf"/>
</dbReference>
<name>M4RH32_9ALTE</name>
<accession>M4RH32</accession>
<dbReference type="SUPFAM" id="SSF103190">
    <property type="entry name" value="Sensory domain-like"/>
    <property type="match status" value="1"/>
</dbReference>
<dbReference type="STRING" id="1129794.C427_0756"/>
<evidence type="ECO:0000313" key="3">
    <source>
        <dbReference type="Proteomes" id="UP000011864"/>
    </source>
</evidence>
<feature type="domain" description="Cache 3/Cache 2 fusion" evidence="1">
    <location>
        <begin position="28"/>
        <end position="143"/>
    </location>
</feature>
<organism evidence="2 3">
    <name type="scientific">Paraglaciecola psychrophila 170</name>
    <dbReference type="NCBI Taxonomy" id="1129794"/>
    <lineage>
        <taxon>Bacteria</taxon>
        <taxon>Pseudomonadati</taxon>
        <taxon>Pseudomonadota</taxon>
        <taxon>Gammaproteobacteria</taxon>
        <taxon>Alteromonadales</taxon>
        <taxon>Alteromonadaceae</taxon>
        <taxon>Paraglaciecola</taxon>
    </lineage>
</organism>
<dbReference type="InterPro" id="IPR033462">
    <property type="entry name" value="Cache_3-Cache_2"/>
</dbReference>
<reference evidence="2 3" key="1">
    <citation type="journal article" date="2013" name="Genome Announc.">
        <title>Complete Genome Sequence of Glaciecola psychrophila Strain 170T.</title>
        <authorList>
            <person name="Yin J."/>
            <person name="Chen J."/>
            <person name="Liu G."/>
            <person name="Yu Y."/>
            <person name="Song L."/>
            <person name="Wang X."/>
            <person name="Qu X."/>
        </authorList>
    </citation>
    <scope>NUCLEOTIDE SEQUENCE [LARGE SCALE GENOMIC DNA]</scope>
    <source>
        <strain evidence="2 3">170</strain>
    </source>
</reference>